<reference evidence="2 3" key="1">
    <citation type="journal article" date="2024" name="G3 (Bethesda)">
        <title>Genome assembly of Hibiscus sabdariffa L. provides insights into metabolisms of medicinal natural products.</title>
        <authorList>
            <person name="Kim T."/>
        </authorList>
    </citation>
    <scope>NUCLEOTIDE SEQUENCE [LARGE SCALE GENOMIC DNA]</scope>
    <source>
        <strain evidence="2">TK-2024</strain>
        <tissue evidence="2">Old leaves</tissue>
    </source>
</reference>
<keyword evidence="3" id="KW-1185">Reference proteome</keyword>
<evidence type="ECO:0000256" key="1">
    <source>
        <dbReference type="SAM" id="MobiDB-lite"/>
    </source>
</evidence>
<protein>
    <submittedName>
        <fullName evidence="2">Uncharacterized protein</fullName>
    </submittedName>
</protein>
<name>A0ABR2CTJ0_9ROSI</name>
<sequence>MSFNASRGGSCVSSLVGISSTFDDGSWCFDVLTAQDDKGDASNRDNRSCPGRNLGGDSDLGRSSCCVIGLSLSPIN</sequence>
<organism evidence="2 3">
    <name type="scientific">Hibiscus sabdariffa</name>
    <name type="common">roselle</name>
    <dbReference type="NCBI Taxonomy" id="183260"/>
    <lineage>
        <taxon>Eukaryota</taxon>
        <taxon>Viridiplantae</taxon>
        <taxon>Streptophyta</taxon>
        <taxon>Embryophyta</taxon>
        <taxon>Tracheophyta</taxon>
        <taxon>Spermatophyta</taxon>
        <taxon>Magnoliopsida</taxon>
        <taxon>eudicotyledons</taxon>
        <taxon>Gunneridae</taxon>
        <taxon>Pentapetalae</taxon>
        <taxon>rosids</taxon>
        <taxon>malvids</taxon>
        <taxon>Malvales</taxon>
        <taxon>Malvaceae</taxon>
        <taxon>Malvoideae</taxon>
        <taxon>Hibiscus</taxon>
    </lineage>
</organism>
<accession>A0ABR2CTJ0</accession>
<feature type="region of interest" description="Disordered" evidence="1">
    <location>
        <begin position="36"/>
        <end position="63"/>
    </location>
</feature>
<evidence type="ECO:0000313" key="2">
    <source>
        <dbReference type="EMBL" id="KAK8523100.1"/>
    </source>
</evidence>
<comment type="caution">
    <text evidence="2">The sequence shown here is derived from an EMBL/GenBank/DDBJ whole genome shotgun (WGS) entry which is preliminary data.</text>
</comment>
<feature type="compositionally biased region" description="Basic and acidic residues" evidence="1">
    <location>
        <begin position="36"/>
        <end position="47"/>
    </location>
</feature>
<evidence type="ECO:0000313" key="3">
    <source>
        <dbReference type="Proteomes" id="UP001472677"/>
    </source>
</evidence>
<dbReference type="EMBL" id="JBBPBM010000043">
    <property type="protein sequence ID" value="KAK8523100.1"/>
    <property type="molecule type" value="Genomic_DNA"/>
</dbReference>
<dbReference type="Proteomes" id="UP001472677">
    <property type="component" value="Unassembled WGS sequence"/>
</dbReference>
<gene>
    <name evidence="2" type="ORF">V6N12_047633</name>
</gene>
<proteinExistence type="predicted"/>